<dbReference type="InterPro" id="IPR038352">
    <property type="entry name" value="Imelysin_sf"/>
</dbReference>
<feature type="domain" description="Imelysin-like" evidence="4">
    <location>
        <begin position="46"/>
        <end position="333"/>
    </location>
</feature>
<evidence type="ECO:0000313" key="5">
    <source>
        <dbReference type="EMBL" id="MDA0176162.1"/>
    </source>
</evidence>
<dbReference type="EMBL" id="JAPFGC010000002">
    <property type="protein sequence ID" value="MDA0176162.1"/>
    <property type="molecule type" value="Genomic_DNA"/>
</dbReference>
<evidence type="ECO:0000259" key="4">
    <source>
        <dbReference type="Pfam" id="PF09375"/>
    </source>
</evidence>
<sequence>MKKIAFSLLILITIVACTSSEESSSSVRNDGFDRSAMLSNWANNSIIPALQDLDQKLETLQEDKNTFISTVNQTNLEQLRTSWLEAYKVWQHVEMFNIGKAEEISYVFQMNVYPTNTQDIESNIASQNYDLSAVGNNDAVGFPALDYMLFGLDTDDNAILSKYNDANYVNYLNDLVDRMVDLNAIVLTDWQANYINSFTASTDNTSTSAVNKLTNDFIFYYEKGFRANKFGIPAGVFSGSTPLSEKVEGYYSKVYSKTLALEAIDAVQNFFNGVSYNQLETGSSFSSYLNYLNRQDLVTTITTKLNNGRDKINTLQDNFYAQVTSDNTQMTETFDVLQLAVVSFKVDMLQAFNINVDYVDADGD</sequence>
<feature type="chain" id="PRO_5047255464" evidence="3">
    <location>
        <begin position="19"/>
        <end position="364"/>
    </location>
</feature>
<dbReference type="InterPro" id="IPR018976">
    <property type="entry name" value="Imelysin-like"/>
</dbReference>
<evidence type="ECO:0000313" key="6">
    <source>
        <dbReference type="Proteomes" id="UP001149142"/>
    </source>
</evidence>
<comment type="caution">
    <text evidence="5">The sequence shown here is derived from an EMBL/GenBank/DDBJ whole genome shotgun (WGS) entry which is preliminary data.</text>
</comment>
<dbReference type="PROSITE" id="PS51257">
    <property type="entry name" value="PROKAR_LIPOPROTEIN"/>
    <property type="match status" value="1"/>
</dbReference>
<dbReference type="CDD" id="cd14659">
    <property type="entry name" value="Imelysin-like_IPPA"/>
    <property type="match status" value="1"/>
</dbReference>
<dbReference type="RefSeq" id="WP_106687286.1">
    <property type="nucleotide sequence ID" value="NZ_CP061703.1"/>
</dbReference>
<organism evidence="5 6">
    <name type="scientific">Mesoflavibacter profundi</name>
    <dbReference type="NCBI Taxonomy" id="2708110"/>
    <lineage>
        <taxon>Bacteria</taxon>
        <taxon>Pseudomonadati</taxon>
        <taxon>Bacteroidota</taxon>
        <taxon>Flavobacteriia</taxon>
        <taxon>Flavobacteriales</taxon>
        <taxon>Flavobacteriaceae</taxon>
        <taxon>Mesoflavibacter</taxon>
    </lineage>
</organism>
<gene>
    <name evidence="5" type="ORF">OOZ35_01485</name>
</gene>
<evidence type="ECO:0000256" key="2">
    <source>
        <dbReference type="ARBA" id="ARBA00022729"/>
    </source>
</evidence>
<keyword evidence="6" id="KW-1185">Reference proteome</keyword>
<dbReference type="InterPro" id="IPR034984">
    <property type="entry name" value="Imelysin-like_IPPA"/>
</dbReference>
<accession>A0ABT4RWN4</accession>
<evidence type="ECO:0000256" key="1">
    <source>
        <dbReference type="ARBA" id="ARBA00004196"/>
    </source>
</evidence>
<evidence type="ECO:0000256" key="3">
    <source>
        <dbReference type="SAM" id="SignalP"/>
    </source>
</evidence>
<dbReference type="Pfam" id="PF09375">
    <property type="entry name" value="Peptidase_M75"/>
    <property type="match status" value="1"/>
</dbReference>
<reference evidence="5" key="1">
    <citation type="submission" date="2022-11" db="EMBL/GenBank/DDBJ databases">
        <title>Refractory cell wall polysaccharides provide important carbon source for microbial heterotrophs in the hadal ocean.</title>
        <authorList>
            <person name="Zhu X."/>
        </authorList>
    </citation>
    <scope>NUCLEOTIDE SEQUENCE</scope>
    <source>
        <strain evidence="5">MTRN7</strain>
    </source>
</reference>
<feature type="signal peptide" evidence="3">
    <location>
        <begin position="1"/>
        <end position="18"/>
    </location>
</feature>
<keyword evidence="2 3" id="KW-0732">Signal</keyword>
<proteinExistence type="predicted"/>
<name>A0ABT4RWN4_9FLAO</name>
<dbReference type="Gene3D" id="1.20.1420.20">
    <property type="entry name" value="M75 peptidase, HXXE motif"/>
    <property type="match status" value="1"/>
</dbReference>
<comment type="subcellular location">
    <subcellularLocation>
        <location evidence="1">Cell envelope</location>
    </subcellularLocation>
</comment>
<protein>
    <submittedName>
        <fullName evidence="5">Imelysin family protein</fullName>
    </submittedName>
</protein>
<dbReference type="Proteomes" id="UP001149142">
    <property type="component" value="Unassembled WGS sequence"/>
</dbReference>